<dbReference type="CDD" id="cd05379">
    <property type="entry name" value="CAP_bacterial"/>
    <property type="match status" value="1"/>
</dbReference>
<dbReference type="EMBL" id="JAAGWG010000019">
    <property type="protein sequence ID" value="NEK86724.1"/>
    <property type="molecule type" value="Genomic_DNA"/>
</dbReference>
<organism evidence="4 5">
    <name type="scientific">Blastococcus saxobsidens</name>
    <dbReference type="NCBI Taxonomy" id="138336"/>
    <lineage>
        <taxon>Bacteria</taxon>
        <taxon>Bacillati</taxon>
        <taxon>Actinomycetota</taxon>
        <taxon>Actinomycetes</taxon>
        <taxon>Geodermatophilales</taxon>
        <taxon>Geodermatophilaceae</taxon>
        <taxon>Blastococcus</taxon>
    </lineage>
</organism>
<comment type="caution">
    <text evidence="4">The sequence shown here is derived from an EMBL/GenBank/DDBJ whole genome shotgun (WGS) entry which is preliminary data.</text>
</comment>
<evidence type="ECO:0000256" key="2">
    <source>
        <dbReference type="SAM" id="SignalP"/>
    </source>
</evidence>
<proteinExistence type="predicted"/>
<feature type="signal peptide" evidence="2">
    <location>
        <begin position="1"/>
        <end position="26"/>
    </location>
</feature>
<dbReference type="SUPFAM" id="SSF55797">
    <property type="entry name" value="PR-1-like"/>
    <property type="match status" value="1"/>
</dbReference>
<accession>A0A6L9W5Q8</accession>
<feature type="region of interest" description="Disordered" evidence="1">
    <location>
        <begin position="181"/>
        <end position="208"/>
    </location>
</feature>
<protein>
    <submittedName>
        <fullName evidence="4">CAP domain-containing protein</fullName>
    </submittedName>
</protein>
<reference evidence="4 5" key="1">
    <citation type="submission" date="2019-12" db="EMBL/GenBank/DDBJ databases">
        <title>the WGS of Blastococcus saxobsidens 67B17.</title>
        <authorList>
            <person name="Jiang Z."/>
        </authorList>
    </citation>
    <scope>NUCLEOTIDE SEQUENCE [LARGE SCALE GENOMIC DNA]</scope>
    <source>
        <strain evidence="4 5">67B17</strain>
    </source>
</reference>
<name>A0A6L9W5Q8_9ACTN</name>
<dbReference type="InterPro" id="IPR014044">
    <property type="entry name" value="CAP_dom"/>
</dbReference>
<feature type="chain" id="PRO_5038688037" evidence="2">
    <location>
        <begin position="27"/>
        <end position="208"/>
    </location>
</feature>
<gene>
    <name evidence="4" type="ORF">GCU60_13310</name>
</gene>
<dbReference type="PANTHER" id="PTHR31157:SF1">
    <property type="entry name" value="SCP DOMAIN-CONTAINING PROTEIN"/>
    <property type="match status" value="1"/>
</dbReference>
<feature type="domain" description="SCP" evidence="3">
    <location>
        <begin position="62"/>
        <end position="171"/>
    </location>
</feature>
<keyword evidence="2" id="KW-0732">Signal</keyword>
<evidence type="ECO:0000256" key="1">
    <source>
        <dbReference type="SAM" id="MobiDB-lite"/>
    </source>
</evidence>
<evidence type="ECO:0000313" key="5">
    <source>
        <dbReference type="Proteomes" id="UP000479241"/>
    </source>
</evidence>
<evidence type="ECO:0000259" key="3">
    <source>
        <dbReference type="Pfam" id="PF00188"/>
    </source>
</evidence>
<dbReference type="PROSITE" id="PS51257">
    <property type="entry name" value="PROKAR_LIPOPROTEIN"/>
    <property type="match status" value="1"/>
</dbReference>
<sequence length="208" mass="21626">MTTRCRPSGALAGVLLAAVLSTTGCGVVDGSPGAVGTATGPAPQSPPGDDAGIEERMARDIFDRVNDERRARDLEPVEWNGALAGVARSWSEQMAGTGQLEHQDMREVLGREELAGFTGLGENIFTASGPVPAGVAHVGWMRSDDHRGNVLDPGWDRLGVGVFCAPDGSVWAAQEFGRTVDADRPPVAGKTPPVEPIARPAEDGATCS</sequence>
<dbReference type="AlphaFoldDB" id="A0A6L9W5Q8"/>
<dbReference type="Proteomes" id="UP000479241">
    <property type="component" value="Unassembled WGS sequence"/>
</dbReference>
<dbReference type="RefSeq" id="WP_163205994.1">
    <property type="nucleotide sequence ID" value="NZ_JAAGWG010000019.1"/>
</dbReference>
<dbReference type="Gene3D" id="3.40.33.10">
    <property type="entry name" value="CAP"/>
    <property type="match status" value="1"/>
</dbReference>
<evidence type="ECO:0000313" key="4">
    <source>
        <dbReference type="EMBL" id="NEK86724.1"/>
    </source>
</evidence>
<dbReference type="PANTHER" id="PTHR31157">
    <property type="entry name" value="SCP DOMAIN-CONTAINING PROTEIN"/>
    <property type="match status" value="1"/>
</dbReference>
<dbReference type="InterPro" id="IPR035940">
    <property type="entry name" value="CAP_sf"/>
</dbReference>
<dbReference type="Pfam" id="PF00188">
    <property type="entry name" value="CAP"/>
    <property type="match status" value="1"/>
</dbReference>